<sequence length="271" mass="29531">MSGESPLLRVSNLDVSYPTSSGGIFKGPGKFRAVKGASFSVKRGQTVGLVGESGSGKSTIGKAILKLIPSESGKIEYDGTEITSLSEGEFLPFRKRIQTIFQDPYASLNPRLTVGAIVAEPLVVHEPSLSRGDRDARVAELLEKVGLPSDAMRRYPHQFSGGQRQRIGIARALSSRPEFIICDECVSALDVSVQAQIVNLLQDLQDEYGITYLFIAHDLAVVEHMSHEVVVMQNGEIVEQGTAEEIYRDPKTEYARRLLAAVPTMPSIQTV</sequence>
<dbReference type="Gene3D" id="3.40.50.300">
    <property type="entry name" value="P-loop containing nucleotide triphosphate hydrolases"/>
    <property type="match status" value="1"/>
</dbReference>
<evidence type="ECO:0000256" key="2">
    <source>
        <dbReference type="ARBA" id="ARBA00022448"/>
    </source>
</evidence>
<dbReference type="PROSITE" id="PS50893">
    <property type="entry name" value="ABC_TRANSPORTER_2"/>
    <property type="match status" value="1"/>
</dbReference>
<dbReference type="GO" id="GO:0055085">
    <property type="term" value="P:transmembrane transport"/>
    <property type="evidence" value="ECO:0007669"/>
    <property type="project" value="UniProtKB-ARBA"/>
</dbReference>
<protein>
    <submittedName>
        <fullName evidence="6">ABC transporter ATP-binding protein</fullName>
    </submittedName>
</protein>
<name>A0A934VRP6_9BACT</name>
<dbReference type="InterPro" id="IPR003439">
    <property type="entry name" value="ABC_transporter-like_ATP-bd"/>
</dbReference>
<dbReference type="Proteomes" id="UP000617628">
    <property type="component" value="Unassembled WGS sequence"/>
</dbReference>
<dbReference type="PANTHER" id="PTHR43776:SF7">
    <property type="entry name" value="D,D-DIPEPTIDE TRANSPORT ATP-BINDING PROTEIN DDPF-RELATED"/>
    <property type="match status" value="1"/>
</dbReference>
<evidence type="ECO:0000313" key="6">
    <source>
        <dbReference type="EMBL" id="MBK1877838.1"/>
    </source>
</evidence>
<comment type="similarity">
    <text evidence="1">Belongs to the ABC transporter superfamily.</text>
</comment>
<evidence type="ECO:0000256" key="4">
    <source>
        <dbReference type="ARBA" id="ARBA00022840"/>
    </source>
</evidence>
<dbReference type="GO" id="GO:0016887">
    <property type="term" value="F:ATP hydrolysis activity"/>
    <property type="evidence" value="ECO:0007669"/>
    <property type="project" value="InterPro"/>
</dbReference>
<dbReference type="Pfam" id="PF00005">
    <property type="entry name" value="ABC_tran"/>
    <property type="match status" value="1"/>
</dbReference>
<dbReference type="EMBL" id="JAENIL010000023">
    <property type="protein sequence ID" value="MBK1877838.1"/>
    <property type="molecule type" value="Genomic_DNA"/>
</dbReference>
<dbReference type="RefSeq" id="WP_200356052.1">
    <property type="nucleotide sequence ID" value="NZ_JAENIL010000023.1"/>
</dbReference>
<reference evidence="6" key="1">
    <citation type="submission" date="2021-01" db="EMBL/GenBank/DDBJ databases">
        <title>Modified the classification status of verrucomicrobia.</title>
        <authorList>
            <person name="Feng X."/>
        </authorList>
    </citation>
    <scope>NUCLEOTIDE SEQUENCE</scope>
    <source>
        <strain evidence="6">KCTC 13126</strain>
    </source>
</reference>
<dbReference type="InterPro" id="IPR003593">
    <property type="entry name" value="AAA+_ATPase"/>
</dbReference>
<evidence type="ECO:0000259" key="5">
    <source>
        <dbReference type="PROSITE" id="PS50893"/>
    </source>
</evidence>
<keyword evidence="2" id="KW-0813">Transport</keyword>
<dbReference type="AlphaFoldDB" id="A0A934VRP6"/>
<evidence type="ECO:0000256" key="1">
    <source>
        <dbReference type="ARBA" id="ARBA00005417"/>
    </source>
</evidence>
<dbReference type="PROSITE" id="PS00211">
    <property type="entry name" value="ABC_TRANSPORTER_1"/>
    <property type="match status" value="1"/>
</dbReference>
<organism evidence="6 7">
    <name type="scientific">Pelagicoccus mobilis</name>
    <dbReference type="NCBI Taxonomy" id="415221"/>
    <lineage>
        <taxon>Bacteria</taxon>
        <taxon>Pseudomonadati</taxon>
        <taxon>Verrucomicrobiota</taxon>
        <taxon>Opitutia</taxon>
        <taxon>Puniceicoccales</taxon>
        <taxon>Pelagicoccaceae</taxon>
        <taxon>Pelagicoccus</taxon>
    </lineage>
</organism>
<dbReference type="InterPro" id="IPR027417">
    <property type="entry name" value="P-loop_NTPase"/>
</dbReference>
<comment type="caution">
    <text evidence="6">The sequence shown here is derived from an EMBL/GenBank/DDBJ whole genome shotgun (WGS) entry which is preliminary data.</text>
</comment>
<dbReference type="PANTHER" id="PTHR43776">
    <property type="entry name" value="TRANSPORT ATP-BINDING PROTEIN"/>
    <property type="match status" value="1"/>
</dbReference>
<keyword evidence="7" id="KW-1185">Reference proteome</keyword>
<dbReference type="FunFam" id="3.40.50.300:FF:000016">
    <property type="entry name" value="Oligopeptide ABC transporter ATP-binding component"/>
    <property type="match status" value="1"/>
</dbReference>
<evidence type="ECO:0000256" key="3">
    <source>
        <dbReference type="ARBA" id="ARBA00022741"/>
    </source>
</evidence>
<dbReference type="GO" id="GO:0005524">
    <property type="term" value="F:ATP binding"/>
    <property type="evidence" value="ECO:0007669"/>
    <property type="project" value="UniProtKB-KW"/>
</dbReference>
<keyword evidence="3" id="KW-0547">Nucleotide-binding</keyword>
<dbReference type="CDD" id="cd03257">
    <property type="entry name" value="ABC_NikE_OppD_transporters"/>
    <property type="match status" value="1"/>
</dbReference>
<keyword evidence="4 6" id="KW-0067">ATP-binding</keyword>
<accession>A0A934VRP6</accession>
<dbReference type="SMART" id="SM00382">
    <property type="entry name" value="AAA"/>
    <property type="match status" value="1"/>
</dbReference>
<proteinExistence type="inferred from homology"/>
<gene>
    <name evidence="6" type="ORF">JIN87_13260</name>
</gene>
<dbReference type="InterPro" id="IPR017871">
    <property type="entry name" value="ABC_transporter-like_CS"/>
</dbReference>
<dbReference type="InterPro" id="IPR050319">
    <property type="entry name" value="ABC_transp_ATP-bind"/>
</dbReference>
<feature type="domain" description="ABC transporter" evidence="5">
    <location>
        <begin position="8"/>
        <end position="259"/>
    </location>
</feature>
<dbReference type="SUPFAM" id="SSF52540">
    <property type="entry name" value="P-loop containing nucleoside triphosphate hydrolases"/>
    <property type="match status" value="1"/>
</dbReference>
<evidence type="ECO:0000313" key="7">
    <source>
        <dbReference type="Proteomes" id="UP000617628"/>
    </source>
</evidence>